<evidence type="ECO:0000313" key="7">
    <source>
        <dbReference type="EMBL" id="MCP2163348.1"/>
    </source>
</evidence>
<accession>A0AAE3GBX9</accession>
<dbReference type="InterPro" id="IPR006059">
    <property type="entry name" value="SBP"/>
</dbReference>
<keyword evidence="4" id="KW-0564">Palmitate</keyword>
<evidence type="ECO:0000256" key="6">
    <source>
        <dbReference type="SAM" id="SignalP"/>
    </source>
</evidence>
<dbReference type="Pfam" id="PF01547">
    <property type="entry name" value="SBP_bac_1"/>
    <property type="match status" value="1"/>
</dbReference>
<keyword evidence="1" id="KW-1003">Cell membrane</keyword>
<evidence type="ECO:0000256" key="4">
    <source>
        <dbReference type="ARBA" id="ARBA00023139"/>
    </source>
</evidence>
<evidence type="ECO:0000256" key="3">
    <source>
        <dbReference type="ARBA" id="ARBA00023136"/>
    </source>
</evidence>
<keyword evidence="7" id="KW-0762">Sugar transport</keyword>
<keyword evidence="5" id="KW-0449">Lipoprotein</keyword>
<comment type="caution">
    <text evidence="7">The sequence shown here is derived from an EMBL/GenBank/DDBJ whole genome shotgun (WGS) entry which is preliminary data.</text>
</comment>
<dbReference type="PANTHER" id="PTHR43649:SF33">
    <property type="entry name" value="POLYGALACTURONAN_RHAMNOGALACTURONAN-BINDING PROTEIN YTCQ"/>
    <property type="match status" value="1"/>
</dbReference>
<keyword evidence="2 6" id="KW-0732">Signal</keyword>
<gene>
    <name evidence="7" type="ORF">LX83_000188</name>
</gene>
<keyword evidence="3" id="KW-0472">Membrane</keyword>
<name>A0AAE3GBX9_9PSEU</name>
<dbReference type="PROSITE" id="PS51318">
    <property type="entry name" value="TAT"/>
    <property type="match status" value="1"/>
</dbReference>
<evidence type="ECO:0000256" key="1">
    <source>
        <dbReference type="ARBA" id="ARBA00022475"/>
    </source>
</evidence>
<proteinExistence type="predicted"/>
<dbReference type="Gene3D" id="3.40.190.10">
    <property type="entry name" value="Periplasmic binding protein-like II"/>
    <property type="match status" value="1"/>
</dbReference>
<dbReference type="CDD" id="cd13585">
    <property type="entry name" value="PBP2_TMBP_like"/>
    <property type="match status" value="1"/>
</dbReference>
<organism evidence="7 8">
    <name type="scientific">Goodfellowiella coeruleoviolacea</name>
    <dbReference type="NCBI Taxonomy" id="334858"/>
    <lineage>
        <taxon>Bacteria</taxon>
        <taxon>Bacillati</taxon>
        <taxon>Actinomycetota</taxon>
        <taxon>Actinomycetes</taxon>
        <taxon>Pseudonocardiales</taxon>
        <taxon>Pseudonocardiaceae</taxon>
        <taxon>Goodfellowiella</taxon>
    </lineage>
</organism>
<keyword evidence="8" id="KW-1185">Reference proteome</keyword>
<dbReference type="InterPro" id="IPR050490">
    <property type="entry name" value="Bact_solute-bd_prot1"/>
</dbReference>
<reference evidence="7" key="1">
    <citation type="submission" date="2022-06" db="EMBL/GenBank/DDBJ databases">
        <title>Genomic Encyclopedia of Archaeal and Bacterial Type Strains, Phase II (KMG-II): from individual species to whole genera.</title>
        <authorList>
            <person name="Goeker M."/>
        </authorList>
    </citation>
    <scope>NUCLEOTIDE SEQUENCE</scope>
    <source>
        <strain evidence="7">DSM 43935</strain>
    </source>
</reference>
<dbReference type="PROSITE" id="PS51257">
    <property type="entry name" value="PROKAR_LIPOPROTEIN"/>
    <property type="match status" value="1"/>
</dbReference>
<feature type="chain" id="PRO_5042040226" evidence="6">
    <location>
        <begin position="25"/>
        <end position="444"/>
    </location>
</feature>
<dbReference type="PANTHER" id="PTHR43649">
    <property type="entry name" value="ARABINOSE-BINDING PROTEIN-RELATED"/>
    <property type="match status" value="1"/>
</dbReference>
<evidence type="ECO:0000256" key="5">
    <source>
        <dbReference type="ARBA" id="ARBA00023288"/>
    </source>
</evidence>
<dbReference type="EMBL" id="JAMTCK010000001">
    <property type="protein sequence ID" value="MCP2163348.1"/>
    <property type="molecule type" value="Genomic_DNA"/>
</dbReference>
<protein>
    <submittedName>
        <fullName evidence="7">Multiple sugar transport system substrate-binding protein</fullName>
    </submittedName>
</protein>
<keyword evidence="7" id="KW-0813">Transport</keyword>
<sequence>MPGPPNRRSVLAAGLALPLAGALGACTSGGGRSTTSAGPVRITFWSALRGSQEVVDAFNRGQNRIQVVFQQIPSGGQGGYAKLSNAARAGNAPDVATIEYPQVPGFAIDGVARDITDLVSERLRNRLLPQALGLTTFAGRVFSVPLDIEPMVLHYRRDVFDQHGLAVPRTWDEFAELARTVRDRLDGPRICLFATVPSGGTHFAAFCWQAGAQWFDTGDGAWNVSLADAPTRRVAEYWQRLINDDLVISGPSEGRQNDSYIQQGRLLTRLSGAWDAGAQMKARPGQKGLWALAPLPQWDPARPALGTHGGSTFAVTKDSAHPEAAMEFIEWQVSSPDALRARLSSGTSSQYPAVPDLAEVGRAAFDRAYYAGQDIYTLFDQEAAKIRDGWIWGPRMTATLSVMQDGFARAAAGQGSLIEAVRAAQAGTMPDLAALGLATSEHTN</sequence>
<dbReference type="RefSeq" id="WP_253765901.1">
    <property type="nucleotide sequence ID" value="NZ_JAMTCK010000001.1"/>
</dbReference>
<evidence type="ECO:0000313" key="8">
    <source>
        <dbReference type="Proteomes" id="UP001206128"/>
    </source>
</evidence>
<dbReference type="AlphaFoldDB" id="A0AAE3GBX9"/>
<evidence type="ECO:0000256" key="2">
    <source>
        <dbReference type="ARBA" id="ARBA00022729"/>
    </source>
</evidence>
<dbReference type="SUPFAM" id="SSF53850">
    <property type="entry name" value="Periplasmic binding protein-like II"/>
    <property type="match status" value="1"/>
</dbReference>
<feature type="signal peptide" evidence="6">
    <location>
        <begin position="1"/>
        <end position="24"/>
    </location>
</feature>
<dbReference type="InterPro" id="IPR006311">
    <property type="entry name" value="TAT_signal"/>
</dbReference>
<dbReference type="Proteomes" id="UP001206128">
    <property type="component" value="Unassembled WGS sequence"/>
</dbReference>